<dbReference type="GO" id="GO:0005886">
    <property type="term" value="C:plasma membrane"/>
    <property type="evidence" value="ECO:0007669"/>
    <property type="project" value="TreeGrafter"/>
</dbReference>
<feature type="transmembrane region" description="Helical" evidence="9">
    <location>
        <begin position="196"/>
        <end position="221"/>
    </location>
</feature>
<reference evidence="12" key="2">
    <citation type="submission" date="2019-10" db="EMBL/GenBank/DDBJ databases">
        <title>A de novo genome assembly of a pear dwarfing rootstock.</title>
        <authorList>
            <person name="Wang F."/>
            <person name="Wang J."/>
            <person name="Li S."/>
            <person name="Zhang Y."/>
            <person name="Fang M."/>
            <person name="Ma L."/>
            <person name="Zhao Y."/>
            <person name="Jiang S."/>
        </authorList>
    </citation>
    <scope>NUCLEOTIDE SEQUENCE [LARGE SCALE GENOMIC DNA]</scope>
</reference>
<dbReference type="GO" id="GO:0009705">
    <property type="term" value="C:plant-type vacuole membrane"/>
    <property type="evidence" value="ECO:0007669"/>
    <property type="project" value="TreeGrafter"/>
</dbReference>
<keyword evidence="12" id="KW-1185">Reference proteome</keyword>
<evidence type="ECO:0000313" key="12">
    <source>
        <dbReference type="Proteomes" id="UP000327157"/>
    </source>
</evidence>
<dbReference type="GO" id="GO:0022841">
    <property type="term" value="F:potassium ion leak channel activity"/>
    <property type="evidence" value="ECO:0007669"/>
    <property type="project" value="TreeGrafter"/>
</dbReference>
<proteinExistence type="inferred from homology"/>
<dbReference type="Proteomes" id="UP000327157">
    <property type="component" value="Chromosome 9"/>
</dbReference>
<comment type="caution">
    <text evidence="11">The sequence shown here is derived from an EMBL/GenBank/DDBJ whole genome shotgun (WGS) entry which is preliminary data.</text>
</comment>
<name>A0A5N5GSQ8_9ROSA</name>
<evidence type="ECO:0000256" key="3">
    <source>
        <dbReference type="ARBA" id="ARBA00022448"/>
    </source>
</evidence>
<dbReference type="InterPro" id="IPR013099">
    <property type="entry name" value="K_chnl_dom"/>
</dbReference>
<evidence type="ECO:0000256" key="8">
    <source>
        <dbReference type="ARBA" id="ARBA00023303"/>
    </source>
</evidence>
<sequence length="329" mass="37638">MGETEKWMGECRERRTRLCTILVSCVEFWCLHQHGCFQRHHVLIVVCRFRQCRWWISTSSWLLSWCYRLSLGIGPTVGGDCSGSFWWLLYSRHSRYKKARSSFWHWPLEAAAISRPPPPAKHREGAMHRQNRAIGGAGVGIGEREGSVGGKSWAWKVFMATLLIITKSVKALYLMSQTMTGVGYGDIVPKTERSKVLVFFLIFFVRWIWCYSGGVFFVLIGEGFLRRFRKVVNFFSLSEDRFRVVMAVAAPALCVGVGCIGFHFLGKKSWENAMYLSVVSVTTVGYGEVTVETAGARVFASIWMCLSTVIFLKCQTYLVVRIMRVFRRN</sequence>
<feature type="domain" description="Potassium channel" evidence="10">
    <location>
        <begin position="167"/>
        <end position="205"/>
    </location>
</feature>
<keyword evidence="6" id="KW-0406">Ion transport</keyword>
<dbReference type="GO" id="GO:0030322">
    <property type="term" value="P:stabilization of membrane potential"/>
    <property type="evidence" value="ECO:0007669"/>
    <property type="project" value="TreeGrafter"/>
</dbReference>
<evidence type="ECO:0000256" key="6">
    <source>
        <dbReference type="ARBA" id="ARBA00023065"/>
    </source>
</evidence>
<protein>
    <submittedName>
        <fullName evidence="11">Two-pore potassium channel 4-like</fullName>
    </submittedName>
</protein>
<evidence type="ECO:0000256" key="4">
    <source>
        <dbReference type="ARBA" id="ARBA00022692"/>
    </source>
</evidence>
<evidence type="ECO:0000256" key="2">
    <source>
        <dbReference type="ARBA" id="ARBA00010159"/>
    </source>
</evidence>
<dbReference type="Gene3D" id="1.10.287.70">
    <property type="match status" value="2"/>
</dbReference>
<dbReference type="InterPro" id="IPR003280">
    <property type="entry name" value="2pore_dom_K_chnl"/>
</dbReference>
<dbReference type="OrthoDB" id="297496at2759"/>
<feature type="transmembrane region" description="Helical" evidence="9">
    <location>
        <begin position="242"/>
        <end position="265"/>
    </location>
</feature>
<keyword evidence="4 9" id="KW-0812">Transmembrane</keyword>
<dbReference type="SUPFAM" id="SSF81324">
    <property type="entry name" value="Voltage-gated potassium channels"/>
    <property type="match status" value="2"/>
</dbReference>
<organism evidence="11 12">
    <name type="scientific">Pyrus ussuriensis x Pyrus communis</name>
    <dbReference type="NCBI Taxonomy" id="2448454"/>
    <lineage>
        <taxon>Eukaryota</taxon>
        <taxon>Viridiplantae</taxon>
        <taxon>Streptophyta</taxon>
        <taxon>Embryophyta</taxon>
        <taxon>Tracheophyta</taxon>
        <taxon>Spermatophyta</taxon>
        <taxon>Magnoliopsida</taxon>
        <taxon>eudicotyledons</taxon>
        <taxon>Gunneridae</taxon>
        <taxon>Pentapetalae</taxon>
        <taxon>rosids</taxon>
        <taxon>fabids</taxon>
        <taxon>Rosales</taxon>
        <taxon>Rosaceae</taxon>
        <taxon>Amygdaloideae</taxon>
        <taxon>Maleae</taxon>
        <taxon>Pyrus</taxon>
    </lineage>
</organism>
<evidence type="ECO:0000256" key="9">
    <source>
        <dbReference type="SAM" id="Phobius"/>
    </source>
</evidence>
<dbReference type="PANTHER" id="PTHR11003">
    <property type="entry name" value="POTASSIUM CHANNEL, SUBFAMILY K"/>
    <property type="match status" value="1"/>
</dbReference>
<comment type="similarity">
    <text evidence="2">Belongs to the two pore domain potassium channel (TC 1.A.1.7) family.</text>
</comment>
<accession>A0A5N5GSQ8</accession>
<comment type="subcellular location">
    <subcellularLocation>
        <location evidence="1">Membrane</location>
        <topology evidence="1">Multi-pass membrane protein</topology>
    </subcellularLocation>
</comment>
<evidence type="ECO:0000256" key="5">
    <source>
        <dbReference type="ARBA" id="ARBA00022989"/>
    </source>
</evidence>
<reference evidence="11 12" key="1">
    <citation type="submission" date="2019-09" db="EMBL/GenBank/DDBJ databases">
        <authorList>
            <person name="Ou C."/>
        </authorList>
    </citation>
    <scope>NUCLEOTIDE SEQUENCE [LARGE SCALE GENOMIC DNA]</scope>
    <source>
        <strain evidence="11">S2</strain>
        <tissue evidence="11">Leaf</tissue>
    </source>
</reference>
<dbReference type="EMBL" id="SMOL01000458">
    <property type="protein sequence ID" value="KAB2613804.1"/>
    <property type="molecule type" value="Genomic_DNA"/>
</dbReference>
<feature type="domain" description="Potassium channel" evidence="10">
    <location>
        <begin position="258"/>
        <end position="320"/>
    </location>
</feature>
<dbReference type="PANTHER" id="PTHR11003:SF303">
    <property type="entry name" value="OS01G0696100 PROTEIN"/>
    <property type="match status" value="1"/>
</dbReference>
<reference evidence="11 12" key="3">
    <citation type="submission" date="2019-11" db="EMBL/GenBank/DDBJ databases">
        <title>A de novo genome assembly of a pear dwarfing rootstock.</title>
        <authorList>
            <person name="Wang F."/>
            <person name="Wang J."/>
            <person name="Li S."/>
            <person name="Zhang Y."/>
            <person name="Fang M."/>
            <person name="Ma L."/>
            <person name="Zhao Y."/>
            <person name="Jiang S."/>
        </authorList>
    </citation>
    <scope>NUCLEOTIDE SEQUENCE [LARGE SCALE GENOMIC DNA]</scope>
    <source>
        <strain evidence="11">S2</strain>
        <tissue evidence="11">Leaf</tissue>
    </source>
</reference>
<keyword evidence="8 11" id="KW-0407">Ion channel</keyword>
<dbReference type="GO" id="GO:0015271">
    <property type="term" value="F:outward rectifier potassium channel activity"/>
    <property type="evidence" value="ECO:0007669"/>
    <property type="project" value="TreeGrafter"/>
</dbReference>
<evidence type="ECO:0000256" key="7">
    <source>
        <dbReference type="ARBA" id="ARBA00023136"/>
    </source>
</evidence>
<evidence type="ECO:0000256" key="1">
    <source>
        <dbReference type="ARBA" id="ARBA00004141"/>
    </source>
</evidence>
<dbReference type="AlphaFoldDB" id="A0A5N5GSQ8"/>
<evidence type="ECO:0000313" key="11">
    <source>
        <dbReference type="EMBL" id="KAB2613804.1"/>
    </source>
</evidence>
<gene>
    <name evidence="11" type="ORF">D8674_036120</name>
</gene>
<keyword evidence="7 9" id="KW-0472">Membrane</keyword>
<dbReference type="Pfam" id="PF07885">
    <property type="entry name" value="Ion_trans_2"/>
    <property type="match status" value="2"/>
</dbReference>
<keyword evidence="5 9" id="KW-1133">Transmembrane helix</keyword>
<evidence type="ECO:0000259" key="10">
    <source>
        <dbReference type="Pfam" id="PF07885"/>
    </source>
</evidence>
<feature type="transmembrane region" description="Helical" evidence="9">
    <location>
        <begin position="298"/>
        <end position="320"/>
    </location>
</feature>
<keyword evidence="3" id="KW-0813">Transport</keyword>